<reference evidence="3" key="1">
    <citation type="journal article" date="2017" name="Front. Plant Sci.">
        <title>Climate Clever Clovers: New Paradigm to Reduce the Environmental Footprint of Ruminants by Breeding Low Methanogenic Forages Utilizing Haplotype Variation.</title>
        <authorList>
            <person name="Kaur P."/>
            <person name="Appels R."/>
            <person name="Bayer P.E."/>
            <person name="Keeble-Gagnere G."/>
            <person name="Wang J."/>
            <person name="Hirakawa H."/>
            <person name="Shirasawa K."/>
            <person name="Vercoe P."/>
            <person name="Stefanova K."/>
            <person name="Durmic Z."/>
            <person name="Nichols P."/>
            <person name="Revell C."/>
            <person name="Isobe S.N."/>
            <person name="Edwards D."/>
            <person name="Erskine W."/>
        </authorList>
    </citation>
    <scope>NUCLEOTIDE SEQUENCE [LARGE SCALE GENOMIC DNA]</scope>
    <source>
        <strain evidence="3">cv. Daliak</strain>
    </source>
</reference>
<dbReference type="EMBL" id="DF973707">
    <property type="protein sequence ID" value="GAU38229.1"/>
    <property type="molecule type" value="Genomic_DNA"/>
</dbReference>
<protein>
    <submittedName>
        <fullName evidence="2">Uncharacterized protein</fullName>
    </submittedName>
</protein>
<dbReference type="AlphaFoldDB" id="A0A2Z6P3I8"/>
<feature type="chain" id="PRO_5016458834" evidence="1">
    <location>
        <begin position="21"/>
        <end position="74"/>
    </location>
</feature>
<dbReference type="Proteomes" id="UP000242715">
    <property type="component" value="Unassembled WGS sequence"/>
</dbReference>
<keyword evidence="1" id="KW-0732">Signal</keyword>
<name>A0A2Z6P3I8_TRISU</name>
<accession>A0A2Z6P3I8</accession>
<sequence length="74" mass="8817">MLSLHLAVAVFRMMEVSVWFDFACQRCPWRGQRCEQSNSEYEEDIESGSGYKERIRHCSKKYESAIQNNHTQRK</sequence>
<feature type="signal peptide" evidence="1">
    <location>
        <begin position="1"/>
        <end position="20"/>
    </location>
</feature>
<keyword evidence="3" id="KW-1185">Reference proteome</keyword>
<proteinExistence type="predicted"/>
<evidence type="ECO:0000313" key="2">
    <source>
        <dbReference type="EMBL" id="GAU38229.1"/>
    </source>
</evidence>
<gene>
    <name evidence="2" type="ORF">TSUD_145840</name>
</gene>
<evidence type="ECO:0000313" key="3">
    <source>
        <dbReference type="Proteomes" id="UP000242715"/>
    </source>
</evidence>
<organism evidence="2 3">
    <name type="scientific">Trifolium subterraneum</name>
    <name type="common">Subterranean clover</name>
    <dbReference type="NCBI Taxonomy" id="3900"/>
    <lineage>
        <taxon>Eukaryota</taxon>
        <taxon>Viridiplantae</taxon>
        <taxon>Streptophyta</taxon>
        <taxon>Embryophyta</taxon>
        <taxon>Tracheophyta</taxon>
        <taxon>Spermatophyta</taxon>
        <taxon>Magnoliopsida</taxon>
        <taxon>eudicotyledons</taxon>
        <taxon>Gunneridae</taxon>
        <taxon>Pentapetalae</taxon>
        <taxon>rosids</taxon>
        <taxon>fabids</taxon>
        <taxon>Fabales</taxon>
        <taxon>Fabaceae</taxon>
        <taxon>Papilionoideae</taxon>
        <taxon>50 kb inversion clade</taxon>
        <taxon>NPAAA clade</taxon>
        <taxon>Hologalegina</taxon>
        <taxon>IRL clade</taxon>
        <taxon>Trifolieae</taxon>
        <taxon>Trifolium</taxon>
    </lineage>
</organism>
<evidence type="ECO:0000256" key="1">
    <source>
        <dbReference type="SAM" id="SignalP"/>
    </source>
</evidence>